<feature type="domain" description="HTH marR-type" evidence="1">
    <location>
        <begin position="6"/>
        <end position="142"/>
    </location>
</feature>
<dbReference type="PANTHER" id="PTHR39515:SF2">
    <property type="entry name" value="HTH-TYPE TRANSCRIPTIONAL REGULATOR RV0880"/>
    <property type="match status" value="1"/>
</dbReference>
<evidence type="ECO:0000259" key="1">
    <source>
        <dbReference type="PROSITE" id="PS50995"/>
    </source>
</evidence>
<evidence type="ECO:0000313" key="2">
    <source>
        <dbReference type="EMBL" id="NML44363.1"/>
    </source>
</evidence>
<dbReference type="Proteomes" id="UP000541185">
    <property type="component" value="Unassembled WGS sequence"/>
</dbReference>
<dbReference type="InterPro" id="IPR052526">
    <property type="entry name" value="HTH-type_Bedaq_tolerance"/>
</dbReference>
<dbReference type="AlphaFoldDB" id="A0A848H735"/>
<dbReference type="InterPro" id="IPR036390">
    <property type="entry name" value="WH_DNA-bd_sf"/>
</dbReference>
<dbReference type="SMART" id="SM00347">
    <property type="entry name" value="HTH_MARR"/>
    <property type="match status" value="1"/>
</dbReference>
<organism evidence="2 3">
    <name type="scientific">Ramlibacter agri</name>
    <dbReference type="NCBI Taxonomy" id="2728837"/>
    <lineage>
        <taxon>Bacteria</taxon>
        <taxon>Pseudomonadati</taxon>
        <taxon>Pseudomonadota</taxon>
        <taxon>Betaproteobacteria</taxon>
        <taxon>Burkholderiales</taxon>
        <taxon>Comamonadaceae</taxon>
        <taxon>Ramlibacter</taxon>
    </lineage>
</organism>
<sequence>MSTKSNHDLAVELHDLMNRLKRRLREHSGSADLPPSHVAVLRRLEREGAQTVTALARAGGVRSQSMGATVAALQAAGHISGAPDPQDGRQTLLSLTPACRKWLRDTRATRQDWLQRAIESQLSPREQQDLAKALALLQRVVEAQPQVQEN</sequence>
<dbReference type="EMBL" id="JABBFX010000001">
    <property type="protein sequence ID" value="NML44363.1"/>
    <property type="molecule type" value="Genomic_DNA"/>
</dbReference>
<protein>
    <submittedName>
        <fullName evidence="2">MarR family transcriptional regulator</fullName>
    </submittedName>
</protein>
<dbReference type="InterPro" id="IPR000835">
    <property type="entry name" value="HTH_MarR-typ"/>
</dbReference>
<evidence type="ECO:0000313" key="3">
    <source>
        <dbReference type="Proteomes" id="UP000541185"/>
    </source>
</evidence>
<dbReference type="RefSeq" id="WP_169418498.1">
    <property type="nucleotide sequence ID" value="NZ_JABBFX010000001.1"/>
</dbReference>
<dbReference type="InterPro" id="IPR036388">
    <property type="entry name" value="WH-like_DNA-bd_sf"/>
</dbReference>
<gene>
    <name evidence="2" type="ORF">HHL11_11415</name>
</gene>
<dbReference type="SUPFAM" id="SSF46785">
    <property type="entry name" value="Winged helix' DNA-binding domain"/>
    <property type="match status" value="1"/>
</dbReference>
<dbReference type="Pfam" id="PF12802">
    <property type="entry name" value="MarR_2"/>
    <property type="match status" value="1"/>
</dbReference>
<dbReference type="GO" id="GO:0003700">
    <property type="term" value="F:DNA-binding transcription factor activity"/>
    <property type="evidence" value="ECO:0007669"/>
    <property type="project" value="InterPro"/>
</dbReference>
<name>A0A848H735_9BURK</name>
<proteinExistence type="predicted"/>
<reference evidence="2 3" key="1">
    <citation type="submission" date="2020-04" db="EMBL/GenBank/DDBJ databases">
        <title>Ramlibacter sp. G-1-2-2 isolated from soil.</title>
        <authorList>
            <person name="Dahal R.H."/>
        </authorList>
    </citation>
    <scope>NUCLEOTIDE SEQUENCE [LARGE SCALE GENOMIC DNA]</scope>
    <source>
        <strain evidence="2 3">G-1-2-2</strain>
    </source>
</reference>
<dbReference type="PROSITE" id="PS50995">
    <property type="entry name" value="HTH_MARR_2"/>
    <property type="match status" value="1"/>
</dbReference>
<keyword evidence="3" id="KW-1185">Reference proteome</keyword>
<comment type="caution">
    <text evidence="2">The sequence shown here is derived from an EMBL/GenBank/DDBJ whole genome shotgun (WGS) entry which is preliminary data.</text>
</comment>
<accession>A0A848H735</accession>
<dbReference type="PANTHER" id="PTHR39515">
    <property type="entry name" value="CONSERVED PROTEIN"/>
    <property type="match status" value="1"/>
</dbReference>
<dbReference type="Gene3D" id="1.10.10.10">
    <property type="entry name" value="Winged helix-like DNA-binding domain superfamily/Winged helix DNA-binding domain"/>
    <property type="match status" value="1"/>
</dbReference>